<evidence type="ECO:0000256" key="2">
    <source>
        <dbReference type="ARBA" id="ARBA00022737"/>
    </source>
</evidence>
<dbReference type="SMART" id="SM00450">
    <property type="entry name" value="RHOD"/>
    <property type="match status" value="1"/>
</dbReference>
<dbReference type="PROSITE" id="PS50206">
    <property type="entry name" value="RHODANESE_3"/>
    <property type="match status" value="1"/>
</dbReference>
<reference evidence="4 5" key="1">
    <citation type="submission" date="2017-04" db="EMBL/GenBank/DDBJ databases">
        <title>Comparative genome analysis of Subtercola boreus.</title>
        <authorList>
            <person name="Cho Y.-J."/>
            <person name="Cho A."/>
            <person name="Kim O.-S."/>
            <person name="Lee J.-I."/>
        </authorList>
    </citation>
    <scope>NUCLEOTIDE SEQUENCE [LARGE SCALE GENOMIC DNA]</scope>
    <source>
        <strain evidence="4 5">P27444</strain>
    </source>
</reference>
<dbReference type="Proteomes" id="UP000256709">
    <property type="component" value="Unassembled WGS sequence"/>
</dbReference>
<dbReference type="InterPro" id="IPR001763">
    <property type="entry name" value="Rhodanese-like_dom"/>
</dbReference>
<dbReference type="GO" id="GO:0004792">
    <property type="term" value="F:thiosulfate-cyanide sulfurtransferase activity"/>
    <property type="evidence" value="ECO:0007669"/>
    <property type="project" value="TreeGrafter"/>
</dbReference>
<name>A0A3E0VNY0_9MICO</name>
<dbReference type="InterPro" id="IPR045078">
    <property type="entry name" value="TST/MPST-like"/>
</dbReference>
<protein>
    <recommendedName>
        <fullName evidence="3">Rhodanese domain-containing protein</fullName>
    </recommendedName>
</protein>
<evidence type="ECO:0000256" key="1">
    <source>
        <dbReference type="ARBA" id="ARBA00022679"/>
    </source>
</evidence>
<dbReference type="Pfam" id="PF00581">
    <property type="entry name" value="Rhodanese"/>
    <property type="match status" value="1"/>
</dbReference>
<dbReference type="Gene3D" id="3.40.250.10">
    <property type="entry name" value="Rhodanese-like domain"/>
    <property type="match status" value="1"/>
</dbReference>
<proteinExistence type="predicted"/>
<dbReference type="EMBL" id="NBXA01000023">
    <property type="protein sequence ID" value="RFA11596.1"/>
    <property type="molecule type" value="Genomic_DNA"/>
</dbReference>
<dbReference type="SUPFAM" id="SSF52821">
    <property type="entry name" value="Rhodanese/Cell cycle control phosphatase"/>
    <property type="match status" value="1"/>
</dbReference>
<evidence type="ECO:0000313" key="4">
    <source>
        <dbReference type="EMBL" id="RFA11596.1"/>
    </source>
</evidence>
<comment type="caution">
    <text evidence="4">The sequence shown here is derived from an EMBL/GenBank/DDBJ whole genome shotgun (WGS) entry which is preliminary data.</text>
</comment>
<organism evidence="4 5">
    <name type="scientific">Subtercola boreus</name>
    <dbReference type="NCBI Taxonomy" id="120213"/>
    <lineage>
        <taxon>Bacteria</taxon>
        <taxon>Bacillati</taxon>
        <taxon>Actinomycetota</taxon>
        <taxon>Actinomycetes</taxon>
        <taxon>Micrococcales</taxon>
        <taxon>Microbacteriaceae</taxon>
        <taxon>Subtercola</taxon>
    </lineage>
</organism>
<dbReference type="PANTHER" id="PTHR11364">
    <property type="entry name" value="THIOSULFATE SULFERTANSFERASE"/>
    <property type="match status" value="1"/>
</dbReference>
<gene>
    <name evidence="4" type="ORF">B7R21_12960</name>
</gene>
<dbReference type="AlphaFoldDB" id="A0A3E0VNY0"/>
<keyword evidence="2" id="KW-0677">Repeat</keyword>
<feature type="domain" description="Rhodanese" evidence="3">
    <location>
        <begin position="45"/>
        <end position="153"/>
    </location>
</feature>
<dbReference type="PANTHER" id="PTHR11364:SF27">
    <property type="entry name" value="SULFURTRANSFERASE"/>
    <property type="match status" value="1"/>
</dbReference>
<dbReference type="InterPro" id="IPR036873">
    <property type="entry name" value="Rhodanese-like_dom_sf"/>
</dbReference>
<evidence type="ECO:0000259" key="3">
    <source>
        <dbReference type="PROSITE" id="PS50206"/>
    </source>
</evidence>
<accession>A0A3E0VNY0</accession>
<evidence type="ECO:0000313" key="5">
    <source>
        <dbReference type="Proteomes" id="UP000256709"/>
    </source>
</evidence>
<keyword evidence="1" id="KW-0808">Transferase</keyword>
<dbReference type="OrthoDB" id="9770030at2"/>
<sequence length="160" mass="16877">MFRSMSLVAASVEFVITTPGFLPAAATRSAVPAMVSTQWLCDHLGSDTMVILDARGFGLPDDLSEARCTRIPGALFADRISVDAAAFHRMAEHLGITSGATVVVYDRASDTTPGAASPAQRLQETFAIFGYERVSVLVGGFPKWNAEDRPVEAAADSAAA</sequence>